<dbReference type="NCBIfam" id="TIGR01085">
    <property type="entry name" value="murE"/>
    <property type="match status" value="1"/>
</dbReference>
<evidence type="ECO:0000259" key="4">
    <source>
        <dbReference type="Pfam" id="PF08245"/>
    </source>
</evidence>
<dbReference type="InterPro" id="IPR036565">
    <property type="entry name" value="Mur-like_cat_sf"/>
</dbReference>
<dbReference type="PANTHER" id="PTHR23135">
    <property type="entry name" value="MUR LIGASE FAMILY MEMBER"/>
    <property type="match status" value="1"/>
</dbReference>
<dbReference type="GO" id="GO:0005524">
    <property type="term" value="F:ATP binding"/>
    <property type="evidence" value="ECO:0007669"/>
    <property type="project" value="InterPro"/>
</dbReference>
<dbReference type="GO" id="GO:0008360">
    <property type="term" value="P:regulation of cell shape"/>
    <property type="evidence" value="ECO:0007669"/>
    <property type="project" value="UniProtKB-KW"/>
</dbReference>
<name>A0A1F7INC5_9BACT</name>
<dbReference type="GO" id="GO:0016881">
    <property type="term" value="F:acid-amino acid ligase activity"/>
    <property type="evidence" value="ECO:0007669"/>
    <property type="project" value="InterPro"/>
</dbReference>
<dbReference type="GO" id="GO:0009252">
    <property type="term" value="P:peptidoglycan biosynthetic process"/>
    <property type="evidence" value="ECO:0007669"/>
    <property type="project" value="UniProtKB-UniPathway"/>
</dbReference>
<feature type="domain" description="Mur ligase central" evidence="4">
    <location>
        <begin position="33"/>
        <end position="215"/>
    </location>
</feature>
<dbReference type="PANTHER" id="PTHR23135:SF4">
    <property type="entry name" value="UDP-N-ACETYLMURAMOYL-L-ALANYL-D-GLUTAMATE--2,6-DIAMINOPIMELATE LIGASE MURE HOMOLOG, CHLOROPLASTIC"/>
    <property type="match status" value="1"/>
</dbReference>
<dbReference type="InterPro" id="IPR005761">
    <property type="entry name" value="UDP-N-AcMur-Glu-dNH2Pim_ligase"/>
</dbReference>
<dbReference type="Pfam" id="PF02875">
    <property type="entry name" value="Mur_ligase_C"/>
    <property type="match status" value="1"/>
</dbReference>
<dbReference type="EMBL" id="MGAK01000010">
    <property type="protein sequence ID" value="OGK44894.1"/>
    <property type="molecule type" value="Genomic_DNA"/>
</dbReference>
<dbReference type="Proteomes" id="UP000179072">
    <property type="component" value="Unassembled WGS sequence"/>
</dbReference>
<dbReference type="SUPFAM" id="SSF53623">
    <property type="entry name" value="MurD-like peptide ligases, catalytic domain"/>
    <property type="match status" value="1"/>
</dbReference>
<dbReference type="GO" id="GO:0071555">
    <property type="term" value="P:cell wall organization"/>
    <property type="evidence" value="ECO:0007669"/>
    <property type="project" value="UniProtKB-KW"/>
</dbReference>
<keyword evidence="2" id="KW-0133">Cell shape</keyword>
<dbReference type="InterPro" id="IPR004101">
    <property type="entry name" value="Mur_ligase_C"/>
</dbReference>
<dbReference type="InterPro" id="IPR013221">
    <property type="entry name" value="Mur_ligase_cen"/>
</dbReference>
<gene>
    <name evidence="5" type="ORF">A2957_02635</name>
</gene>
<keyword evidence="2" id="KW-0131">Cell cycle</keyword>
<dbReference type="InterPro" id="IPR036615">
    <property type="entry name" value="Mur_ligase_C_dom_sf"/>
</dbReference>
<dbReference type="GO" id="GO:0051301">
    <property type="term" value="P:cell division"/>
    <property type="evidence" value="ECO:0007669"/>
    <property type="project" value="UniProtKB-KW"/>
</dbReference>
<organism evidence="5 6">
    <name type="scientific">Candidatus Roizmanbacteria bacterium RIFCSPLOWO2_01_FULL_38_11</name>
    <dbReference type="NCBI Taxonomy" id="1802060"/>
    <lineage>
        <taxon>Bacteria</taxon>
        <taxon>Candidatus Roizmaniibacteriota</taxon>
    </lineage>
</organism>
<evidence type="ECO:0000313" key="5">
    <source>
        <dbReference type="EMBL" id="OGK44894.1"/>
    </source>
</evidence>
<dbReference type="SUPFAM" id="SSF53244">
    <property type="entry name" value="MurD-like peptide ligases, peptide-binding domain"/>
    <property type="match status" value="1"/>
</dbReference>
<keyword evidence="2" id="KW-0961">Cell wall biogenesis/degradation</keyword>
<dbReference type="Gene3D" id="3.90.190.20">
    <property type="entry name" value="Mur ligase, C-terminal domain"/>
    <property type="match status" value="1"/>
</dbReference>
<evidence type="ECO:0000313" key="6">
    <source>
        <dbReference type="Proteomes" id="UP000179072"/>
    </source>
</evidence>
<dbReference type="AlphaFoldDB" id="A0A1F7INC5"/>
<comment type="caution">
    <text evidence="5">The sequence shown here is derived from an EMBL/GenBank/DDBJ whole genome shotgun (WGS) entry which is preliminary data.</text>
</comment>
<dbReference type="Pfam" id="PF08245">
    <property type="entry name" value="Mur_ligase_M"/>
    <property type="match status" value="1"/>
</dbReference>
<sequence>MLKKIKDTFHAFECILADIFYGFPGKKIKVIGVTGTDGKTTTSHLIYHILSQAGKKTSLISSVYADIGGALSETGFHVTTPRPWTVRSYLKKAVDAGSEFFVLETTSHALEQNRVWGILFSYGVITNITHEHLYHHGSFDHYVDIKSELLLRSDKRLINKDAQVYSELCNILKRYSKSFSTYSVHDIADFTWSKDIKTSLPGEYNQENIMAAYGVCSLIGIDRAKILKGISTFSPPIGRFEIAYNGNFTVIIDFAHTPNSLEKVLQTIKKDIKPPARLIHVFGSASQRDDSKRPLMGEASARYADIVILTEEDYRKENINHICSQIAIGLEKNMFKKVEHLQSGKTHIYAVVPNREEAINRAVELAQKNDVIVLTGKSHEKSLNRNGVEYPWDEFKALNEAIHTKKNAHI</sequence>
<feature type="domain" description="Mur ligase C-terminal" evidence="3">
    <location>
        <begin position="238"/>
        <end position="377"/>
    </location>
</feature>
<evidence type="ECO:0000256" key="2">
    <source>
        <dbReference type="RuleBase" id="RU004135"/>
    </source>
</evidence>
<comment type="similarity">
    <text evidence="1">Belongs to the MurCDEF family. MurE subfamily.</text>
</comment>
<reference evidence="5 6" key="1">
    <citation type="journal article" date="2016" name="Nat. Commun.">
        <title>Thousands of microbial genomes shed light on interconnected biogeochemical processes in an aquifer system.</title>
        <authorList>
            <person name="Anantharaman K."/>
            <person name="Brown C.T."/>
            <person name="Hug L.A."/>
            <person name="Sharon I."/>
            <person name="Castelle C.J."/>
            <person name="Probst A.J."/>
            <person name="Thomas B.C."/>
            <person name="Singh A."/>
            <person name="Wilkins M.J."/>
            <person name="Karaoz U."/>
            <person name="Brodie E.L."/>
            <person name="Williams K.H."/>
            <person name="Hubbard S.S."/>
            <person name="Banfield J.F."/>
        </authorList>
    </citation>
    <scope>NUCLEOTIDE SEQUENCE [LARGE SCALE GENOMIC DNA]</scope>
</reference>
<evidence type="ECO:0000256" key="1">
    <source>
        <dbReference type="ARBA" id="ARBA00005898"/>
    </source>
</evidence>
<evidence type="ECO:0008006" key="7">
    <source>
        <dbReference type="Google" id="ProtNLM"/>
    </source>
</evidence>
<proteinExistence type="inferred from homology"/>
<dbReference type="UniPathway" id="UPA00219"/>
<evidence type="ECO:0000259" key="3">
    <source>
        <dbReference type="Pfam" id="PF02875"/>
    </source>
</evidence>
<keyword evidence="2" id="KW-0132">Cell division</keyword>
<keyword evidence="2" id="KW-0573">Peptidoglycan synthesis</keyword>
<protein>
    <recommendedName>
        <fullName evidence="7">UDP-N-acetylmuramyl-tripeptide synthetase</fullName>
    </recommendedName>
</protein>
<dbReference type="GO" id="GO:0005737">
    <property type="term" value="C:cytoplasm"/>
    <property type="evidence" value="ECO:0007669"/>
    <property type="project" value="UniProtKB-SubCell"/>
</dbReference>
<accession>A0A1F7INC5</accession>
<comment type="subcellular location">
    <subcellularLocation>
        <location evidence="2">Cytoplasm</location>
    </subcellularLocation>
</comment>
<dbReference type="STRING" id="1802060.A2957_02635"/>
<dbReference type="Gene3D" id="3.40.1190.10">
    <property type="entry name" value="Mur-like, catalytic domain"/>
    <property type="match status" value="1"/>
</dbReference>
<comment type="pathway">
    <text evidence="2">Cell wall biogenesis; peptidoglycan biosynthesis.</text>
</comment>